<dbReference type="SUPFAM" id="SSF55781">
    <property type="entry name" value="GAF domain-like"/>
    <property type="match status" value="1"/>
</dbReference>
<evidence type="ECO:0000313" key="6">
    <source>
        <dbReference type="EMBL" id="PYE17425.1"/>
    </source>
</evidence>
<accession>A0A318RM72</accession>
<sequence length="235" mass="25847">MPDDDQTMTDIHMAIADLARGLHGSDQQALDDVLGAVVTAAVENVEGAEHAGITVTTNRDSLSTQVSTDPLVDTHNKIQVTHQQGPCLQAAWEQPVVRVNDLTTETRWPRYTEDAVSLTPFRSILSFRLYTHSETLGSMTLYSLTPDSFPEESEEIGLLYAAHAAVAWSATERGVQFRSALASRDIIGQAKGMIMERFDINAVQAFNLLRKLSQDSNIPLAKLAQDLVHKDHPPE</sequence>
<dbReference type="Pfam" id="PF03861">
    <property type="entry name" value="ANTAR"/>
    <property type="match status" value="1"/>
</dbReference>
<evidence type="ECO:0000259" key="5">
    <source>
        <dbReference type="PROSITE" id="PS50921"/>
    </source>
</evidence>
<dbReference type="SMART" id="SM01012">
    <property type="entry name" value="ANTAR"/>
    <property type="match status" value="1"/>
</dbReference>
<reference evidence="6 7" key="1">
    <citation type="submission" date="2018-06" db="EMBL/GenBank/DDBJ databases">
        <title>Genomic Encyclopedia of Type Strains, Phase IV (KMG-IV): sequencing the most valuable type-strain genomes for metagenomic binning, comparative biology and taxonomic classification.</title>
        <authorList>
            <person name="Goeker M."/>
        </authorList>
    </citation>
    <scope>NUCLEOTIDE SEQUENCE [LARGE SCALE GENOMIC DNA]</scope>
    <source>
        <strain evidence="6 7">DSM 45521</strain>
    </source>
</reference>
<dbReference type="GO" id="GO:0016301">
    <property type="term" value="F:kinase activity"/>
    <property type="evidence" value="ECO:0007669"/>
    <property type="project" value="UniProtKB-KW"/>
</dbReference>
<organism evidence="6 7">
    <name type="scientific">Williamsia limnetica</name>
    <dbReference type="NCBI Taxonomy" id="882452"/>
    <lineage>
        <taxon>Bacteria</taxon>
        <taxon>Bacillati</taxon>
        <taxon>Actinomycetota</taxon>
        <taxon>Actinomycetes</taxon>
        <taxon>Mycobacteriales</taxon>
        <taxon>Nocardiaceae</taxon>
        <taxon>Williamsia</taxon>
    </lineage>
</organism>
<dbReference type="RefSeq" id="WP_110469677.1">
    <property type="nucleotide sequence ID" value="NZ_QJSP01000006.1"/>
</dbReference>
<dbReference type="OrthoDB" id="4629915at2"/>
<dbReference type="Gene3D" id="3.30.450.40">
    <property type="match status" value="1"/>
</dbReference>
<dbReference type="GO" id="GO:0003723">
    <property type="term" value="F:RNA binding"/>
    <property type="evidence" value="ECO:0007669"/>
    <property type="project" value="InterPro"/>
</dbReference>
<dbReference type="Pfam" id="PF13185">
    <property type="entry name" value="GAF_2"/>
    <property type="match status" value="1"/>
</dbReference>
<dbReference type="EMBL" id="QJSP01000006">
    <property type="protein sequence ID" value="PYE17425.1"/>
    <property type="molecule type" value="Genomic_DNA"/>
</dbReference>
<keyword evidence="2" id="KW-0418">Kinase</keyword>
<dbReference type="Gene3D" id="1.10.10.10">
    <property type="entry name" value="Winged helix-like DNA-binding domain superfamily/Winged helix DNA-binding domain"/>
    <property type="match status" value="1"/>
</dbReference>
<dbReference type="Proteomes" id="UP000247591">
    <property type="component" value="Unassembled WGS sequence"/>
</dbReference>
<keyword evidence="4" id="KW-0804">Transcription</keyword>
<dbReference type="InterPro" id="IPR036388">
    <property type="entry name" value="WH-like_DNA-bd_sf"/>
</dbReference>
<feature type="domain" description="ANTAR" evidence="5">
    <location>
        <begin position="167"/>
        <end position="228"/>
    </location>
</feature>
<dbReference type="PROSITE" id="PS50921">
    <property type="entry name" value="ANTAR"/>
    <property type="match status" value="1"/>
</dbReference>
<dbReference type="InterPro" id="IPR012074">
    <property type="entry name" value="GAF_ANTAR"/>
</dbReference>
<gene>
    <name evidence="6" type="ORF">DFR67_106128</name>
</gene>
<protein>
    <submittedName>
        <fullName evidence="6">Response regulator receiver and ANTAR domain protein</fullName>
    </submittedName>
</protein>
<dbReference type="InterPro" id="IPR005561">
    <property type="entry name" value="ANTAR"/>
</dbReference>
<dbReference type="SUPFAM" id="SSF52172">
    <property type="entry name" value="CheY-like"/>
    <property type="match status" value="1"/>
</dbReference>
<name>A0A318RM72_WILLI</name>
<dbReference type="InterPro" id="IPR029016">
    <property type="entry name" value="GAF-like_dom_sf"/>
</dbReference>
<keyword evidence="7" id="KW-1185">Reference proteome</keyword>
<evidence type="ECO:0000256" key="2">
    <source>
        <dbReference type="ARBA" id="ARBA00022777"/>
    </source>
</evidence>
<evidence type="ECO:0000256" key="1">
    <source>
        <dbReference type="ARBA" id="ARBA00022679"/>
    </source>
</evidence>
<dbReference type="InterPro" id="IPR003018">
    <property type="entry name" value="GAF"/>
</dbReference>
<proteinExistence type="predicted"/>
<keyword evidence="3" id="KW-0805">Transcription regulation</keyword>
<dbReference type="InterPro" id="IPR011006">
    <property type="entry name" value="CheY-like_superfamily"/>
</dbReference>
<dbReference type="PIRSF" id="PIRSF036625">
    <property type="entry name" value="GAF_ANTAR"/>
    <property type="match status" value="1"/>
</dbReference>
<evidence type="ECO:0000313" key="7">
    <source>
        <dbReference type="Proteomes" id="UP000247591"/>
    </source>
</evidence>
<comment type="caution">
    <text evidence="6">The sequence shown here is derived from an EMBL/GenBank/DDBJ whole genome shotgun (WGS) entry which is preliminary data.</text>
</comment>
<dbReference type="AlphaFoldDB" id="A0A318RM72"/>
<evidence type="ECO:0000256" key="3">
    <source>
        <dbReference type="ARBA" id="ARBA00023015"/>
    </source>
</evidence>
<evidence type="ECO:0000256" key="4">
    <source>
        <dbReference type="ARBA" id="ARBA00023163"/>
    </source>
</evidence>
<keyword evidence="1" id="KW-0808">Transferase</keyword>